<organism evidence="1 2">
    <name type="scientific">Fimbriimonas ginsengisoli Gsoil 348</name>
    <dbReference type="NCBI Taxonomy" id="661478"/>
    <lineage>
        <taxon>Bacteria</taxon>
        <taxon>Bacillati</taxon>
        <taxon>Armatimonadota</taxon>
        <taxon>Fimbriimonadia</taxon>
        <taxon>Fimbriimonadales</taxon>
        <taxon>Fimbriimonadaceae</taxon>
        <taxon>Fimbriimonas</taxon>
    </lineage>
</organism>
<evidence type="ECO:0000313" key="1">
    <source>
        <dbReference type="EMBL" id="AIE83545.1"/>
    </source>
</evidence>
<evidence type="ECO:0000313" key="2">
    <source>
        <dbReference type="Proteomes" id="UP000027982"/>
    </source>
</evidence>
<reference evidence="1 2" key="1">
    <citation type="journal article" date="2014" name="PLoS ONE">
        <title>The first complete genome sequence of the class fimbriimonadia in the phylum armatimonadetes.</title>
        <authorList>
            <person name="Hu Z.Y."/>
            <person name="Wang Y.Z."/>
            <person name="Im W.T."/>
            <person name="Wang S.Y."/>
            <person name="Zhao G.P."/>
            <person name="Zheng H.J."/>
            <person name="Quan Z.X."/>
        </authorList>
    </citation>
    <scope>NUCLEOTIDE SEQUENCE [LARGE SCALE GENOMIC DNA]</scope>
    <source>
        <strain evidence="1">Gsoil 348</strain>
    </source>
</reference>
<dbReference type="KEGG" id="fgi:OP10G_0177"/>
<name>A0A068NLE2_FIMGI</name>
<protein>
    <submittedName>
        <fullName evidence="1">Uncharacterized protein</fullName>
    </submittedName>
</protein>
<dbReference type="HOGENOM" id="CLU_3270371_0_0_0"/>
<dbReference type="Proteomes" id="UP000027982">
    <property type="component" value="Chromosome"/>
</dbReference>
<gene>
    <name evidence="1" type="ORF">OP10G_0177</name>
</gene>
<proteinExistence type="predicted"/>
<keyword evidence="2" id="KW-1185">Reference proteome</keyword>
<dbReference type="AlphaFoldDB" id="A0A068NLE2"/>
<accession>A0A068NLE2</accession>
<dbReference type="EMBL" id="CP007139">
    <property type="protein sequence ID" value="AIE83545.1"/>
    <property type="molecule type" value="Genomic_DNA"/>
</dbReference>
<sequence length="41" mass="4231">MVPFPAPDNNLKVAIDTGADGPILAVLQAAIRCPDQAASRI</sequence>